<dbReference type="PANTHER" id="PTHR39200:SF1">
    <property type="entry name" value="AUTO-TRANSPORTER ADHESIN HEAD GIN DOMAIN-CONTAINING PROTEIN-RELATED"/>
    <property type="match status" value="1"/>
</dbReference>
<dbReference type="Pfam" id="PF10988">
    <property type="entry name" value="DUF2807"/>
    <property type="match status" value="2"/>
</dbReference>
<accession>A0A485KJQ0</accession>
<protein>
    <submittedName>
        <fullName evidence="3">Aste57867_8194 protein</fullName>
    </submittedName>
</protein>
<organism evidence="3 4">
    <name type="scientific">Aphanomyces stellatus</name>
    <dbReference type="NCBI Taxonomy" id="120398"/>
    <lineage>
        <taxon>Eukaryota</taxon>
        <taxon>Sar</taxon>
        <taxon>Stramenopiles</taxon>
        <taxon>Oomycota</taxon>
        <taxon>Saprolegniomycetes</taxon>
        <taxon>Saprolegniales</taxon>
        <taxon>Verrucalvaceae</taxon>
        <taxon>Aphanomyces</taxon>
    </lineage>
</organism>
<proteinExistence type="predicted"/>
<name>A0A485KJQ0_9STRA</name>
<feature type="domain" description="Putative auto-transporter adhesin head GIN" evidence="1">
    <location>
        <begin position="168"/>
        <end position="279"/>
    </location>
</feature>
<dbReference type="InterPro" id="IPR021255">
    <property type="entry name" value="DUF2807"/>
</dbReference>
<gene>
    <name evidence="3" type="primary">Aste57867_8194</name>
    <name evidence="2" type="ORF">As57867_008163</name>
    <name evidence="3" type="ORF">ASTE57867_8194</name>
</gene>
<dbReference type="EMBL" id="CAADRA010005114">
    <property type="protein sequence ID" value="VFT85082.1"/>
    <property type="molecule type" value="Genomic_DNA"/>
</dbReference>
<evidence type="ECO:0000313" key="2">
    <source>
        <dbReference type="EMBL" id="KAF0701343.1"/>
    </source>
</evidence>
<dbReference type="EMBL" id="VJMH01005093">
    <property type="protein sequence ID" value="KAF0701343.1"/>
    <property type="molecule type" value="Genomic_DNA"/>
</dbReference>
<keyword evidence="4" id="KW-1185">Reference proteome</keyword>
<dbReference type="Gene3D" id="2.160.20.120">
    <property type="match status" value="3"/>
</dbReference>
<evidence type="ECO:0000313" key="4">
    <source>
        <dbReference type="Proteomes" id="UP000332933"/>
    </source>
</evidence>
<evidence type="ECO:0000313" key="3">
    <source>
        <dbReference type="EMBL" id="VFT85082.1"/>
    </source>
</evidence>
<dbReference type="OrthoDB" id="79828at2759"/>
<dbReference type="Proteomes" id="UP000332933">
    <property type="component" value="Unassembled WGS sequence"/>
</dbReference>
<dbReference type="AlphaFoldDB" id="A0A485KJQ0"/>
<feature type="domain" description="Putative auto-transporter adhesin head GIN" evidence="1">
    <location>
        <begin position="509"/>
        <end position="617"/>
    </location>
</feature>
<reference evidence="2" key="2">
    <citation type="submission" date="2019-06" db="EMBL/GenBank/DDBJ databases">
        <title>Genomics analysis of Aphanomyces spp. identifies a new class of oomycete effector associated with host adaptation.</title>
        <authorList>
            <person name="Gaulin E."/>
        </authorList>
    </citation>
    <scope>NUCLEOTIDE SEQUENCE</scope>
    <source>
        <strain evidence="2">CBS 578.67</strain>
    </source>
</reference>
<sequence length="758" mass="80364">MDAPIFPACFPQHTNVTAVEIDCDRVFVVEDASATTAQICADADTPFAWQAGSFDAVGVVDGENVLRLTCRTNDDVGAHYLVNLFVPSRSLRRITFVSSGTLVVYPRTLVDSMAASISITNTDAGTIFIQDQALHMHDLALEATGTGSIQWDVASTVVMDAIGLRTTSAGNVTLLSRQVLTAATLSATTTTSGNIAATSANLTVASHVATSLSGSGTITYTGHGACGNHSITQMGPGNAYTSAMQCANTSVLATSTGDVYVASSHALDVTQLGAGTVFLVSSKEKGQAPLQVSGTVSTVVDELTTTTPPLLVAIPPHVLQGSPHHATSSRHRHRNPPVEYTIQGSITSLLIDCDRTFVRAQDNDMTTTKIIATPDAKAPANVESMLLHSVEVVDGDTLLTVWCQHTPYVENLYVVDIVVPAQSIQYVAFRGRQHLVLYPHTLHTSSPRSTNVSLAITNEDRGNIFIQDSAVDAVHSLALRANGAGSIQWNVPRTVVADTIELRAGDAGSVILFATSQLSTEALTASTHGHGVVFVQSTNLTVATSMHTDIAGTGGIAYTTHGTCGDHIINQMGRGHVYASAITCAKTSVLAASSGDVFVATANALDVNQMGSGTVFVQQSTPPPHVSGAFQMDNRLTMPNLALAQLPPHDDVVDDSLEHGADPLDIDVAWRQHAMVGLALAMLGLFLVCRHGWRRWNQQRPRWHQLLPNAPTSPTNDLYDPRTGTINYVETPLVHAMNPRNATTIPRDTTYGSSVMTS</sequence>
<reference evidence="3 4" key="1">
    <citation type="submission" date="2019-03" db="EMBL/GenBank/DDBJ databases">
        <authorList>
            <person name="Gaulin E."/>
            <person name="Dumas B."/>
        </authorList>
    </citation>
    <scope>NUCLEOTIDE SEQUENCE [LARGE SCALE GENOMIC DNA]</scope>
    <source>
        <strain evidence="3">CBS 568.67</strain>
    </source>
</reference>
<dbReference type="PANTHER" id="PTHR39200">
    <property type="entry name" value="HYPOTHETICAL EXPORTED PROTEIN"/>
    <property type="match status" value="1"/>
</dbReference>
<evidence type="ECO:0000259" key="1">
    <source>
        <dbReference type="Pfam" id="PF10988"/>
    </source>
</evidence>